<organism evidence="2 3">
    <name type="scientific">Helicoverpa armigera</name>
    <name type="common">Cotton bollworm</name>
    <name type="synonym">Heliothis armigera</name>
    <dbReference type="NCBI Taxonomy" id="29058"/>
    <lineage>
        <taxon>Eukaryota</taxon>
        <taxon>Metazoa</taxon>
        <taxon>Ecdysozoa</taxon>
        <taxon>Arthropoda</taxon>
        <taxon>Hexapoda</taxon>
        <taxon>Insecta</taxon>
        <taxon>Pterygota</taxon>
        <taxon>Neoptera</taxon>
        <taxon>Endopterygota</taxon>
        <taxon>Lepidoptera</taxon>
        <taxon>Glossata</taxon>
        <taxon>Ditrysia</taxon>
        <taxon>Noctuoidea</taxon>
        <taxon>Noctuidae</taxon>
        <taxon>Heliothinae</taxon>
        <taxon>Helicoverpa</taxon>
    </lineage>
</organism>
<dbReference type="GO" id="GO:0016020">
    <property type="term" value="C:membrane"/>
    <property type="evidence" value="ECO:0007669"/>
    <property type="project" value="GOC"/>
</dbReference>
<dbReference type="Gene3D" id="3.90.550.10">
    <property type="entry name" value="Spore Coat Polysaccharide Biosynthesis Protein SpsA, Chain A"/>
    <property type="match status" value="1"/>
</dbReference>
<keyword evidence="3" id="KW-1185">Reference proteome</keyword>
<accession>A0A2W1BJR4</accession>
<sequence>MISIYFSICEGTEKVNKGRLYNIAFLETQRFGSWDCLVFHDMDRIVEDKDIPYSCLERPENFSPSVELYGFREYRSAIGSVTAVSPKDYEAMGGYSNTHPEREEEFYNSPQLFGIPSPTDLRSTKYHLLNVTEEKLYTHILADASVFIHYLGYKQTN</sequence>
<reference evidence="2 3" key="1">
    <citation type="journal article" date="2017" name="BMC Biol.">
        <title>Genomic innovations, transcriptional plasticity and gene loss underlying the evolution and divergence of two highly polyphagous and invasive Helicoverpa pest species.</title>
        <authorList>
            <person name="Pearce S.L."/>
            <person name="Clarke D.F."/>
            <person name="East P.D."/>
            <person name="Elfekih S."/>
            <person name="Gordon K.H."/>
            <person name="Jermiin L.S."/>
            <person name="McGaughran A."/>
            <person name="Oakeshott J.G."/>
            <person name="Papanikolaou A."/>
            <person name="Perera O.P."/>
            <person name="Rane R.V."/>
            <person name="Richards S."/>
            <person name="Tay W.T."/>
            <person name="Walsh T.K."/>
            <person name="Anderson A."/>
            <person name="Anderson C.J."/>
            <person name="Asgari S."/>
            <person name="Board P.G."/>
            <person name="Bretschneider A."/>
            <person name="Campbell P.M."/>
            <person name="Chertemps T."/>
            <person name="Christeller J.T."/>
            <person name="Coppin C.W."/>
            <person name="Downes S.J."/>
            <person name="Duan G."/>
            <person name="Farnsworth C.A."/>
            <person name="Good R.T."/>
            <person name="Han L.B."/>
            <person name="Han Y.C."/>
            <person name="Hatje K."/>
            <person name="Horne I."/>
            <person name="Huang Y.P."/>
            <person name="Hughes D.S."/>
            <person name="Jacquin-Joly E."/>
            <person name="James W."/>
            <person name="Jhangiani S."/>
            <person name="Kollmar M."/>
            <person name="Kuwar S.S."/>
            <person name="Li S."/>
            <person name="Liu N.Y."/>
            <person name="Maibeche M.T."/>
            <person name="Miller J.R."/>
            <person name="Montagne N."/>
            <person name="Perry T."/>
            <person name="Qu J."/>
            <person name="Song S.V."/>
            <person name="Sutton G.G."/>
            <person name="Vogel H."/>
            <person name="Walenz B.P."/>
            <person name="Xu W."/>
            <person name="Zhang H.J."/>
            <person name="Zou Z."/>
            <person name="Batterham P."/>
            <person name="Edwards O.R."/>
            <person name="Feyereisen R."/>
            <person name="Gibbs R.A."/>
            <person name="Heckel D.G."/>
            <person name="McGrath A."/>
            <person name="Robin C."/>
            <person name="Scherer S.E."/>
            <person name="Worley K.C."/>
            <person name="Wu Y.D."/>
        </authorList>
    </citation>
    <scope>NUCLEOTIDE SEQUENCE [LARGE SCALE GENOMIC DNA]</scope>
    <source>
        <strain evidence="2">Harm_GR_Male_#8</strain>
        <tissue evidence="2">Whole organism</tissue>
    </source>
</reference>
<dbReference type="InterPro" id="IPR029044">
    <property type="entry name" value="Nucleotide-diphossugar_trans"/>
</dbReference>
<dbReference type="InterPro" id="IPR027995">
    <property type="entry name" value="Galactosyl_T_N"/>
</dbReference>
<dbReference type="GO" id="GO:0005975">
    <property type="term" value="P:carbohydrate metabolic process"/>
    <property type="evidence" value="ECO:0007669"/>
    <property type="project" value="InterPro"/>
</dbReference>
<dbReference type="GO" id="GO:0033842">
    <property type="term" value="F:N-acetyl-beta-glucosaminyl-derivative 4-beta-N-acetylgalactosaminyltransferase activity"/>
    <property type="evidence" value="ECO:0007669"/>
    <property type="project" value="TreeGrafter"/>
</dbReference>
<dbReference type="AlphaFoldDB" id="A0A2W1BJR4"/>
<protein>
    <recommendedName>
        <fullName evidence="1">Galactosyltransferase N-terminal domain-containing protein</fullName>
    </recommendedName>
</protein>
<dbReference type="PANTHER" id="PTHR19300">
    <property type="entry name" value="BETA-1,4-GALACTOSYLTRANSFERASE"/>
    <property type="match status" value="1"/>
</dbReference>
<dbReference type="Pfam" id="PF13733">
    <property type="entry name" value="Glyco_transf_7N"/>
    <property type="match status" value="1"/>
</dbReference>
<evidence type="ECO:0000313" key="2">
    <source>
        <dbReference type="EMBL" id="PZC73507.1"/>
    </source>
</evidence>
<dbReference type="GO" id="GO:0005794">
    <property type="term" value="C:Golgi apparatus"/>
    <property type="evidence" value="ECO:0007669"/>
    <property type="project" value="TreeGrafter"/>
</dbReference>
<proteinExistence type="predicted"/>
<dbReference type="InterPro" id="IPR003859">
    <property type="entry name" value="Galactosyl_T"/>
</dbReference>
<gene>
    <name evidence="2" type="primary">HaOG209439</name>
    <name evidence="2" type="ORF">B5X24_HaOG209439</name>
</gene>
<dbReference type="PRINTS" id="PR02050">
    <property type="entry name" value="B14GALTRFASE"/>
</dbReference>
<evidence type="ECO:0000259" key="1">
    <source>
        <dbReference type="Pfam" id="PF13733"/>
    </source>
</evidence>
<feature type="domain" description="Galactosyltransferase N-terminal" evidence="1">
    <location>
        <begin position="8"/>
        <end position="55"/>
    </location>
</feature>
<dbReference type="PANTHER" id="PTHR19300:SF57">
    <property type="entry name" value="BETA-1,4-N-ACETYLGALACTOSAMINYLTRANSFERASE"/>
    <property type="match status" value="1"/>
</dbReference>
<evidence type="ECO:0000313" key="3">
    <source>
        <dbReference type="Proteomes" id="UP000249218"/>
    </source>
</evidence>
<dbReference type="Proteomes" id="UP000249218">
    <property type="component" value="Unassembled WGS sequence"/>
</dbReference>
<dbReference type="OrthoDB" id="10038994at2759"/>
<dbReference type="SUPFAM" id="SSF53448">
    <property type="entry name" value="Nucleotide-diphospho-sugar transferases"/>
    <property type="match status" value="1"/>
</dbReference>
<dbReference type="GO" id="GO:0008378">
    <property type="term" value="F:galactosyltransferase activity"/>
    <property type="evidence" value="ECO:0007669"/>
    <property type="project" value="TreeGrafter"/>
</dbReference>
<name>A0A2W1BJR4_HELAM</name>
<dbReference type="EMBL" id="KZ150100">
    <property type="protein sequence ID" value="PZC73507.1"/>
    <property type="molecule type" value="Genomic_DNA"/>
</dbReference>
<dbReference type="GO" id="GO:0006688">
    <property type="term" value="P:glycosphingolipid biosynthetic process"/>
    <property type="evidence" value="ECO:0007669"/>
    <property type="project" value="TreeGrafter"/>
</dbReference>